<feature type="compositionally biased region" description="Basic and acidic residues" evidence="1">
    <location>
        <begin position="322"/>
        <end position="355"/>
    </location>
</feature>
<feature type="compositionally biased region" description="Basic and acidic residues" evidence="1">
    <location>
        <begin position="208"/>
        <end position="235"/>
    </location>
</feature>
<dbReference type="EMBL" id="PQXL01000357">
    <property type="protein sequence ID" value="THV46820.1"/>
    <property type="molecule type" value="Genomic_DNA"/>
</dbReference>
<feature type="compositionally biased region" description="Basic and acidic residues" evidence="1">
    <location>
        <begin position="377"/>
        <end position="399"/>
    </location>
</feature>
<gene>
    <name evidence="2" type="ORF">BGAL_0357g00060</name>
</gene>
<dbReference type="AlphaFoldDB" id="A0A4S8QQ35"/>
<organism evidence="2 3">
    <name type="scientific">Botrytis galanthina</name>
    <dbReference type="NCBI Taxonomy" id="278940"/>
    <lineage>
        <taxon>Eukaryota</taxon>
        <taxon>Fungi</taxon>
        <taxon>Dikarya</taxon>
        <taxon>Ascomycota</taxon>
        <taxon>Pezizomycotina</taxon>
        <taxon>Leotiomycetes</taxon>
        <taxon>Helotiales</taxon>
        <taxon>Sclerotiniaceae</taxon>
        <taxon>Botrytis</taxon>
    </lineage>
</organism>
<accession>A0A4S8QQ35</accession>
<feature type="region of interest" description="Disordered" evidence="1">
    <location>
        <begin position="190"/>
        <end position="406"/>
    </location>
</feature>
<evidence type="ECO:0000313" key="2">
    <source>
        <dbReference type="EMBL" id="THV46820.1"/>
    </source>
</evidence>
<dbReference type="Proteomes" id="UP000308671">
    <property type="component" value="Unassembled WGS sequence"/>
</dbReference>
<evidence type="ECO:0000313" key="3">
    <source>
        <dbReference type="Proteomes" id="UP000308671"/>
    </source>
</evidence>
<protein>
    <submittedName>
        <fullName evidence="2">Uncharacterized protein</fullName>
    </submittedName>
</protein>
<proteinExistence type="predicted"/>
<reference evidence="2 3" key="1">
    <citation type="submission" date="2017-12" db="EMBL/GenBank/DDBJ databases">
        <title>Comparative genomics of Botrytis spp.</title>
        <authorList>
            <person name="Valero-Jimenez C.A."/>
            <person name="Tapia P."/>
            <person name="Veloso J."/>
            <person name="Silva-Moreno E."/>
            <person name="Staats M."/>
            <person name="Valdes J.H."/>
            <person name="Van Kan J.A.L."/>
        </authorList>
    </citation>
    <scope>NUCLEOTIDE SEQUENCE [LARGE SCALE GENOMIC DNA]</scope>
    <source>
        <strain evidence="2 3">MUCL435</strain>
    </source>
</reference>
<sequence>MPKRYVNWTELEIKYLRRYAPKSGDKARPDIWCSLSQGLNVVIKEWCENHPEKLIIDGKLEKLIVREPWERTAIAIEDYYIHDGYSKVHPEAGPAAKPENLVDAVPRYTKETESSIYPPELDLKIKTMIEGRVGEIDWDNILKTCCELGDSEYPYVYRCVWYRYKKHLKDVKVEKLEKRAKNFVKPQDVADCLAPQPSDGGSSSTKQEVGRPLHTTDTRISKRTDRPDQSNKAESSKNCQALPVPRPSAGSSSGSRRKEIRQVRPTELQGEVSKTSRVVADIGRDPQHRKTNQPLAPAGGSGNCQQRPAAKTGAQHPQQESQRNHEENRMPREPSVKRGKSRDRYRDREYFGRELELEDGEIDQSKIKRTSTGRSNSPEKKYRDSGKEKRAKERREVERNNPFGRK</sequence>
<comment type="caution">
    <text evidence="2">The sequence shown here is derived from an EMBL/GenBank/DDBJ whole genome shotgun (WGS) entry which is preliminary data.</text>
</comment>
<keyword evidence="3" id="KW-1185">Reference proteome</keyword>
<name>A0A4S8QQ35_9HELO</name>
<evidence type="ECO:0000256" key="1">
    <source>
        <dbReference type="SAM" id="MobiDB-lite"/>
    </source>
</evidence>
<dbReference type="OrthoDB" id="3538786at2759"/>